<dbReference type="EMBL" id="BMTD01000004">
    <property type="protein sequence ID" value="GGU90670.1"/>
    <property type="molecule type" value="Genomic_DNA"/>
</dbReference>
<keyword evidence="2" id="KW-0560">Oxidoreductase</keyword>
<comment type="caution">
    <text evidence="4">The sequence shown here is derived from an EMBL/GenBank/DDBJ whole genome shotgun (WGS) entry which is preliminary data.</text>
</comment>
<dbReference type="SUPFAM" id="SSF51905">
    <property type="entry name" value="FAD/NAD(P)-binding domain"/>
    <property type="match status" value="1"/>
</dbReference>
<dbReference type="PANTHER" id="PTHR10742">
    <property type="entry name" value="FLAVIN MONOAMINE OXIDASE"/>
    <property type="match status" value="1"/>
</dbReference>
<dbReference type="RefSeq" id="WP_191873655.1">
    <property type="nucleotide sequence ID" value="NZ_BMTD01000004.1"/>
</dbReference>
<dbReference type="InterPro" id="IPR050281">
    <property type="entry name" value="Flavin_monoamine_oxidase"/>
</dbReference>
<dbReference type="Proteomes" id="UP000618795">
    <property type="component" value="Unassembled WGS sequence"/>
</dbReference>
<dbReference type="InterPro" id="IPR002937">
    <property type="entry name" value="Amino_oxidase"/>
</dbReference>
<evidence type="ECO:0000313" key="5">
    <source>
        <dbReference type="Proteomes" id="UP000618795"/>
    </source>
</evidence>
<evidence type="ECO:0000259" key="3">
    <source>
        <dbReference type="Pfam" id="PF01593"/>
    </source>
</evidence>
<protein>
    <submittedName>
        <fullName evidence="4">Amine oxidase</fullName>
    </submittedName>
</protein>
<reference evidence="4" key="2">
    <citation type="submission" date="2020-09" db="EMBL/GenBank/DDBJ databases">
        <authorList>
            <person name="Sun Q."/>
            <person name="Ohkuma M."/>
        </authorList>
    </citation>
    <scope>NUCLEOTIDE SEQUENCE</scope>
    <source>
        <strain evidence="4">JCM 4369</strain>
    </source>
</reference>
<dbReference type="InterPro" id="IPR036188">
    <property type="entry name" value="FAD/NAD-bd_sf"/>
</dbReference>
<dbReference type="PRINTS" id="PR00420">
    <property type="entry name" value="RNGMNOXGNASE"/>
</dbReference>
<accession>A0A918MAX4</accession>
<gene>
    <name evidence="4" type="ORF">GCM10010260_26510</name>
</gene>
<evidence type="ECO:0000256" key="2">
    <source>
        <dbReference type="ARBA" id="ARBA00023002"/>
    </source>
</evidence>
<dbReference type="AlphaFoldDB" id="A0A918MAX4"/>
<reference evidence="4" key="1">
    <citation type="journal article" date="2014" name="Int. J. Syst. Evol. Microbiol.">
        <title>Complete genome sequence of Corynebacterium casei LMG S-19264T (=DSM 44701T), isolated from a smear-ripened cheese.</title>
        <authorList>
            <consortium name="US DOE Joint Genome Institute (JGI-PGF)"/>
            <person name="Walter F."/>
            <person name="Albersmeier A."/>
            <person name="Kalinowski J."/>
            <person name="Ruckert C."/>
        </authorList>
    </citation>
    <scope>NUCLEOTIDE SEQUENCE</scope>
    <source>
        <strain evidence="4">JCM 4369</strain>
    </source>
</reference>
<comment type="similarity">
    <text evidence="1">Belongs to the flavin monoamine oxidase family.</text>
</comment>
<proteinExistence type="inferred from homology"/>
<name>A0A918MAX4_9ACTN</name>
<keyword evidence="5" id="KW-1185">Reference proteome</keyword>
<dbReference type="Pfam" id="PF01593">
    <property type="entry name" value="Amino_oxidase"/>
    <property type="match status" value="1"/>
</dbReference>
<evidence type="ECO:0000256" key="1">
    <source>
        <dbReference type="ARBA" id="ARBA00005995"/>
    </source>
</evidence>
<evidence type="ECO:0000313" key="4">
    <source>
        <dbReference type="EMBL" id="GGU90670.1"/>
    </source>
</evidence>
<dbReference type="Gene3D" id="3.50.50.60">
    <property type="entry name" value="FAD/NAD(P)-binding domain"/>
    <property type="match status" value="1"/>
</dbReference>
<sequence length="409" mass="41696">METDILVIGAGAAGLACARRLHDAGLAVVVHEARRRLGGRVRTHHPDDGGPPLELGAQVVHGDRNPVHALAGAGRIRPLPRDTAAQVVLDGECRDMAVLSRGRRAPWLVEAQLHAAPGPAGLSVGGWLRGRGLTGPEHAAATEWFRQNWAAEPDRLSAPALAAAQRGDLCGSGEYTVDGGLGTVPALLADGLDVRLGSPVREVRHRPGRISAHTGEGTLTAAAAVVTVPPAVVTAGGLGLPGLPAAKHAAAARLPLGDACCAIVTLDRPAPASTVTLDVDGRMGFLRVTEGRPEVVVVAKAAAAGTVRAALADQETLLRMLRTALPWAADARITRVVPADWGADPLSGGGFCAPLVGAEAAASAWAEPVAGTVFFAGEATRCGSGLPWLGSALLSGELAAAQVLEAVRR</sequence>
<feature type="domain" description="Amine oxidase" evidence="3">
    <location>
        <begin position="13"/>
        <end position="404"/>
    </location>
</feature>
<dbReference type="PANTHER" id="PTHR10742:SF386">
    <property type="entry name" value="LYSINE-SPECIFIC HISTONE DEMETHYLASE 1A"/>
    <property type="match status" value="1"/>
</dbReference>
<dbReference type="GO" id="GO:0046592">
    <property type="term" value="F:polyamine oxidase activity"/>
    <property type="evidence" value="ECO:0007669"/>
    <property type="project" value="TreeGrafter"/>
</dbReference>
<organism evidence="4 5">
    <name type="scientific">Streptomyces filipinensis</name>
    <dbReference type="NCBI Taxonomy" id="66887"/>
    <lineage>
        <taxon>Bacteria</taxon>
        <taxon>Bacillati</taxon>
        <taxon>Actinomycetota</taxon>
        <taxon>Actinomycetes</taxon>
        <taxon>Kitasatosporales</taxon>
        <taxon>Streptomycetaceae</taxon>
        <taxon>Streptomyces</taxon>
    </lineage>
</organism>
<dbReference type="GO" id="GO:0006598">
    <property type="term" value="P:polyamine catabolic process"/>
    <property type="evidence" value="ECO:0007669"/>
    <property type="project" value="TreeGrafter"/>
</dbReference>